<dbReference type="Proteomes" id="UP000799439">
    <property type="component" value="Unassembled WGS sequence"/>
</dbReference>
<reference evidence="1" key="1">
    <citation type="journal article" date="2020" name="Stud. Mycol.">
        <title>101 Dothideomycetes genomes: a test case for predicting lifestyles and emergence of pathogens.</title>
        <authorList>
            <person name="Haridas S."/>
            <person name="Albert R."/>
            <person name="Binder M."/>
            <person name="Bloem J."/>
            <person name="Labutti K."/>
            <person name="Salamov A."/>
            <person name="Andreopoulos B."/>
            <person name="Baker S."/>
            <person name="Barry K."/>
            <person name="Bills G."/>
            <person name="Bluhm B."/>
            <person name="Cannon C."/>
            <person name="Castanera R."/>
            <person name="Culley D."/>
            <person name="Daum C."/>
            <person name="Ezra D."/>
            <person name="Gonzalez J."/>
            <person name="Henrissat B."/>
            <person name="Kuo A."/>
            <person name="Liang C."/>
            <person name="Lipzen A."/>
            <person name="Lutzoni F."/>
            <person name="Magnuson J."/>
            <person name="Mondo S."/>
            <person name="Nolan M."/>
            <person name="Ohm R."/>
            <person name="Pangilinan J."/>
            <person name="Park H.-J."/>
            <person name="Ramirez L."/>
            <person name="Alfaro M."/>
            <person name="Sun H."/>
            <person name="Tritt A."/>
            <person name="Yoshinaga Y."/>
            <person name="Zwiers L.-H."/>
            <person name="Turgeon B."/>
            <person name="Goodwin S."/>
            <person name="Spatafora J."/>
            <person name="Crous P."/>
            <person name="Grigoriev I."/>
        </authorList>
    </citation>
    <scope>NUCLEOTIDE SEQUENCE</scope>
    <source>
        <strain evidence="1">CBS 260.36</strain>
    </source>
</reference>
<dbReference type="EMBL" id="ML996089">
    <property type="protein sequence ID" value="KAF2150797.1"/>
    <property type="molecule type" value="Genomic_DNA"/>
</dbReference>
<comment type="caution">
    <text evidence="1">The sequence shown here is derived from an EMBL/GenBank/DDBJ whole genome shotgun (WGS) entry which is preliminary data.</text>
</comment>
<protein>
    <submittedName>
        <fullName evidence="1">Uncharacterized protein</fullName>
    </submittedName>
</protein>
<gene>
    <name evidence="1" type="ORF">K461DRAFT_182249</name>
</gene>
<sequence>MTAGLLIWMLVREESSKWSMITGCLRTGCGVDIALTLLFLTPFHFLLFCFPAQSNDHTIAPSTCSEDISDFQIANMSNQSGEGGACYTLSCTTCVSLRQFGASLSRLTHKLY</sequence>
<organism evidence="1 2">
    <name type="scientific">Myriangium duriaei CBS 260.36</name>
    <dbReference type="NCBI Taxonomy" id="1168546"/>
    <lineage>
        <taxon>Eukaryota</taxon>
        <taxon>Fungi</taxon>
        <taxon>Dikarya</taxon>
        <taxon>Ascomycota</taxon>
        <taxon>Pezizomycotina</taxon>
        <taxon>Dothideomycetes</taxon>
        <taxon>Dothideomycetidae</taxon>
        <taxon>Myriangiales</taxon>
        <taxon>Myriangiaceae</taxon>
        <taxon>Myriangium</taxon>
    </lineage>
</organism>
<name>A0A9P4IZR2_9PEZI</name>
<keyword evidence="2" id="KW-1185">Reference proteome</keyword>
<dbReference type="AlphaFoldDB" id="A0A9P4IZR2"/>
<evidence type="ECO:0000313" key="1">
    <source>
        <dbReference type="EMBL" id="KAF2150797.1"/>
    </source>
</evidence>
<evidence type="ECO:0000313" key="2">
    <source>
        <dbReference type="Proteomes" id="UP000799439"/>
    </source>
</evidence>
<proteinExistence type="predicted"/>
<accession>A0A9P4IZR2</accession>